<dbReference type="Gene3D" id="3.40.50.80">
    <property type="entry name" value="Nucleotide-binding domain of ferredoxin-NADP reductase (FNR) module"/>
    <property type="match status" value="1"/>
</dbReference>
<evidence type="ECO:0000313" key="3">
    <source>
        <dbReference type="EMBL" id="MDH7639305.1"/>
    </source>
</evidence>
<dbReference type="InterPro" id="IPR017938">
    <property type="entry name" value="Riboflavin_synthase-like_b-brl"/>
</dbReference>
<dbReference type="Gene3D" id="2.40.30.10">
    <property type="entry name" value="Translation factors"/>
    <property type="match status" value="1"/>
</dbReference>
<evidence type="ECO:0000259" key="2">
    <source>
        <dbReference type="PROSITE" id="PS51384"/>
    </source>
</evidence>
<keyword evidence="4" id="KW-1185">Reference proteome</keyword>
<sequence>MSETARHAVTRVRRETRRRVGTVSSVERLSPSMLRIWFEGADFHDFESAAPDDHVKLFFVGAGGETAMRDYTPRLFDTAAGRLAIDFALHEAGPATRWALDAKPGDTLQIGGPRGSAVLADDFDWYMLVGDETALPAIGRRLEELRADVPVTVVAIVDGPADRVAFAERAGLDTIWVERDGKAGEDAALLNDALSALTLPAGEGYVWIAAESQVARAVRAHVIDTLGHPRGWTKAAGYWSAGEAGAHQRIED</sequence>
<dbReference type="InterPro" id="IPR007037">
    <property type="entry name" value="SIP_rossman_dom"/>
</dbReference>
<comment type="similarity">
    <text evidence="1">Belongs to the SIP oxidoreductase family.</text>
</comment>
<dbReference type="Pfam" id="PF08021">
    <property type="entry name" value="FAD_binding_9"/>
    <property type="match status" value="2"/>
</dbReference>
<proteinExistence type="inferred from homology"/>
<evidence type="ECO:0000256" key="1">
    <source>
        <dbReference type="ARBA" id="ARBA00035644"/>
    </source>
</evidence>
<dbReference type="InterPro" id="IPR013113">
    <property type="entry name" value="SIP_FAD-bd"/>
</dbReference>
<organism evidence="3 4">
    <name type="scientific">Sphingomonas oryzagri</name>
    <dbReference type="NCBI Taxonomy" id="3042314"/>
    <lineage>
        <taxon>Bacteria</taxon>
        <taxon>Pseudomonadati</taxon>
        <taxon>Pseudomonadota</taxon>
        <taxon>Alphaproteobacteria</taxon>
        <taxon>Sphingomonadales</taxon>
        <taxon>Sphingomonadaceae</taxon>
        <taxon>Sphingomonas</taxon>
    </lineage>
</organism>
<reference evidence="3" key="1">
    <citation type="submission" date="2023-04" db="EMBL/GenBank/DDBJ databases">
        <title>Sphingomonas sp. MAHUQ-71 isolated from rice field.</title>
        <authorList>
            <person name="Huq M.A."/>
        </authorList>
    </citation>
    <scope>NUCLEOTIDE SEQUENCE</scope>
    <source>
        <strain evidence="3">MAHUQ-71</strain>
    </source>
</reference>
<dbReference type="CDD" id="cd06193">
    <property type="entry name" value="siderophore_interacting"/>
    <property type="match status" value="1"/>
</dbReference>
<dbReference type="InterPro" id="IPR039374">
    <property type="entry name" value="SIP_fam"/>
</dbReference>
<dbReference type="InterPro" id="IPR017927">
    <property type="entry name" value="FAD-bd_FR_type"/>
</dbReference>
<evidence type="ECO:0000313" key="4">
    <source>
        <dbReference type="Proteomes" id="UP001160625"/>
    </source>
</evidence>
<gene>
    <name evidence="3" type="ORF">QGN17_11245</name>
</gene>
<feature type="domain" description="FAD-binding FR-type" evidence="2">
    <location>
        <begin position="16"/>
        <end position="120"/>
    </location>
</feature>
<comment type="caution">
    <text evidence="3">The sequence shown here is derived from an EMBL/GenBank/DDBJ whole genome shotgun (WGS) entry which is preliminary data.</text>
</comment>
<dbReference type="EMBL" id="JARYGZ010000001">
    <property type="protein sequence ID" value="MDH7639305.1"/>
    <property type="molecule type" value="Genomic_DNA"/>
</dbReference>
<accession>A0ABT6N228</accession>
<dbReference type="PROSITE" id="PS51384">
    <property type="entry name" value="FAD_FR"/>
    <property type="match status" value="1"/>
</dbReference>
<dbReference type="SUPFAM" id="SSF63380">
    <property type="entry name" value="Riboflavin synthase domain-like"/>
    <property type="match status" value="1"/>
</dbReference>
<dbReference type="RefSeq" id="WP_281044580.1">
    <property type="nucleotide sequence ID" value="NZ_JARYGZ010000001.1"/>
</dbReference>
<protein>
    <submittedName>
        <fullName evidence="3">Siderophore-interacting protein</fullName>
    </submittedName>
</protein>
<name>A0ABT6N228_9SPHN</name>
<dbReference type="Pfam" id="PF04954">
    <property type="entry name" value="SIP"/>
    <property type="match status" value="1"/>
</dbReference>
<dbReference type="PANTHER" id="PTHR30157:SF0">
    <property type="entry name" value="NADPH-DEPENDENT FERRIC-CHELATE REDUCTASE"/>
    <property type="match status" value="1"/>
</dbReference>
<dbReference type="InterPro" id="IPR039261">
    <property type="entry name" value="FNR_nucleotide-bd"/>
</dbReference>
<dbReference type="PANTHER" id="PTHR30157">
    <property type="entry name" value="FERRIC REDUCTASE, NADPH-DEPENDENT"/>
    <property type="match status" value="1"/>
</dbReference>
<dbReference type="Proteomes" id="UP001160625">
    <property type="component" value="Unassembled WGS sequence"/>
</dbReference>